<dbReference type="PANTHER" id="PTHR47032">
    <property type="entry name" value="UDP-D-XYLOSE:L-FUCOSE ALPHA-1,3-D-XYLOSYLTRANSFERASE-RELATED"/>
    <property type="match status" value="1"/>
</dbReference>
<reference evidence="3 4" key="1">
    <citation type="submission" date="2011-02" db="EMBL/GenBank/DDBJ databases">
        <title>The Genome Sequence of Sphaeroforma arctica JP610.</title>
        <authorList>
            <consortium name="The Broad Institute Genome Sequencing Platform"/>
            <person name="Russ C."/>
            <person name="Cuomo C."/>
            <person name="Young S.K."/>
            <person name="Zeng Q."/>
            <person name="Gargeya S."/>
            <person name="Alvarado L."/>
            <person name="Berlin A."/>
            <person name="Chapman S.B."/>
            <person name="Chen Z."/>
            <person name="Freedman E."/>
            <person name="Gellesch M."/>
            <person name="Goldberg J."/>
            <person name="Griggs A."/>
            <person name="Gujja S."/>
            <person name="Heilman E."/>
            <person name="Heiman D."/>
            <person name="Howarth C."/>
            <person name="Mehta T."/>
            <person name="Neiman D."/>
            <person name="Pearson M."/>
            <person name="Roberts A."/>
            <person name="Saif S."/>
            <person name="Shea T."/>
            <person name="Shenoy N."/>
            <person name="Sisk P."/>
            <person name="Stolte C."/>
            <person name="Sykes S."/>
            <person name="White J."/>
            <person name="Yandava C."/>
            <person name="Burger G."/>
            <person name="Gray M.W."/>
            <person name="Holland P.W.H."/>
            <person name="King N."/>
            <person name="Lang F.B.F."/>
            <person name="Roger A.J."/>
            <person name="Ruiz-Trillo I."/>
            <person name="Haas B."/>
            <person name="Nusbaum C."/>
            <person name="Birren B."/>
        </authorList>
    </citation>
    <scope>NUCLEOTIDE SEQUENCE [LARGE SCALE GENOMIC DNA]</scope>
    <source>
        <strain evidence="3 4">JP610</strain>
    </source>
</reference>
<gene>
    <name evidence="3" type="ORF">SARC_00168</name>
</gene>
<dbReference type="GO" id="GO:0005794">
    <property type="term" value="C:Golgi apparatus"/>
    <property type="evidence" value="ECO:0007669"/>
    <property type="project" value="TreeGrafter"/>
</dbReference>
<keyword evidence="4" id="KW-1185">Reference proteome</keyword>
<dbReference type="AlphaFoldDB" id="A0A0L0GFV7"/>
<organism evidence="3 4">
    <name type="scientific">Sphaeroforma arctica JP610</name>
    <dbReference type="NCBI Taxonomy" id="667725"/>
    <lineage>
        <taxon>Eukaryota</taxon>
        <taxon>Ichthyosporea</taxon>
        <taxon>Ichthyophonida</taxon>
        <taxon>Sphaeroforma</taxon>
    </lineage>
</organism>
<evidence type="ECO:0000313" key="3">
    <source>
        <dbReference type="EMBL" id="KNC87734.1"/>
    </source>
</evidence>
<accession>A0A0L0GFV7</accession>
<dbReference type="RefSeq" id="XP_014161636.1">
    <property type="nucleotide sequence ID" value="XM_014306161.1"/>
</dbReference>
<dbReference type="SUPFAM" id="SSF53448">
    <property type="entry name" value="Nucleotide-diphospho-sugar transferases"/>
    <property type="match status" value="1"/>
</dbReference>
<dbReference type="Proteomes" id="UP000054560">
    <property type="component" value="Unassembled WGS sequence"/>
</dbReference>
<evidence type="ECO:0000259" key="2">
    <source>
        <dbReference type="Pfam" id="PF03407"/>
    </source>
</evidence>
<protein>
    <recommendedName>
        <fullName evidence="2">Nucleotide-diphospho-sugar transferase domain-containing protein</fullName>
    </recommendedName>
</protein>
<dbReference type="GeneID" id="25900672"/>
<dbReference type="GO" id="GO:0016757">
    <property type="term" value="F:glycosyltransferase activity"/>
    <property type="evidence" value="ECO:0007669"/>
    <property type="project" value="TreeGrafter"/>
</dbReference>
<evidence type="ECO:0000256" key="1">
    <source>
        <dbReference type="ARBA" id="ARBA00007033"/>
    </source>
</evidence>
<dbReference type="OrthoDB" id="2019572at2759"/>
<dbReference type="Pfam" id="PF03407">
    <property type="entry name" value="Nucleotid_trans"/>
    <property type="match status" value="1"/>
</dbReference>
<dbReference type="InterPro" id="IPR029044">
    <property type="entry name" value="Nucleotide-diphossugar_trans"/>
</dbReference>
<dbReference type="PANTHER" id="PTHR47032:SF1">
    <property type="entry name" value="UDP-D-XYLOSE:L-FUCOSE ALPHA-1,3-D-XYLOSYLTRANSFERASE-RELATED"/>
    <property type="match status" value="1"/>
</dbReference>
<evidence type="ECO:0000313" key="4">
    <source>
        <dbReference type="Proteomes" id="UP000054560"/>
    </source>
</evidence>
<dbReference type="EMBL" id="KQ241600">
    <property type="protein sequence ID" value="KNC87734.1"/>
    <property type="molecule type" value="Genomic_DNA"/>
</dbReference>
<dbReference type="InterPro" id="IPR005069">
    <property type="entry name" value="Nucl-diP-sugar_transferase"/>
</dbReference>
<sequence length="181" mass="21063">MTRWLRGGATTVYHDCRIMKPCYQGKSIATDLEVSLGGDPNAVHYDARMLEGHNMKFKPKTKDATKAWKEIMSVKTTLIEAIIRHGYNVFVLDADTVLLQNPMDYVQSRTSQCDFQWQADGKSKFLWKDLQSRTHFNAGVYYALSNERTKLMYRKWLEAYSCQKGRREQHALTLVLHNTHR</sequence>
<name>A0A0L0GFV7_9EUKA</name>
<dbReference type="InterPro" id="IPR052636">
    <property type="entry name" value="UDP-D-xylose:L-fucose_XylT"/>
</dbReference>
<comment type="similarity">
    <text evidence="1">Belongs to the glycosyltransferase 77 family.</text>
</comment>
<feature type="domain" description="Nucleotide-diphospho-sugar transferase" evidence="2">
    <location>
        <begin position="57"/>
        <end position="180"/>
    </location>
</feature>
<proteinExistence type="inferred from homology"/>